<dbReference type="EMBL" id="FOGM01000028">
    <property type="protein sequence ID" value="SES23531.1"/>
    <property type="molecule type" value="Genomic_DNA"/>
</dbReference>
<proteinExistence type="predicted"/>
<dbReference type="GO" id="GO:0043565">
    <property type="term" value="F:sequence-specific DNA binding"/>
    <property type="evidence" value="ECO:0007669"/>
    <property type="project" value="InterPro"/>
</dbReference>
<dbReference type="InterPro" id="IPR050204">
    <property type="entry name" value="AraC_XylS_family_regulators"/>
</dbReference>
<feature type="domain" description="HTH araC/xylS-type" evidence="4">
    <location>
        <begin position="1"/>
        <end position="93"/>
    </location>
</feature>
<evidence type="ECO:0000256" key="1">
    <source>
        <dbReference type="ARBA" id="ARBA00023015"/>
    </source>
</evidence>
<dbReference type="RefSeq" id="WP_256201931.1">
    <property type="nucleotide sequence ID" value="NZ_FOGM01000028.1"/>
</dbReference>
<dbReference type="InterPro" id="IPR009057">
    <property type="entry name" value="Homeodomain-like_sf"/>
</dbReference>
<evidence type="ECO:0000259" key="4">
    <source>
        <dbReference type="PROSITE" id="PS01124"/>
    </source>
</evidence>
<dbReference type="Pfam" id="PF12833">
    <property type="entry name" value="HTH_18"/>
    <property type="match status" value="1"/>
</dbReference>
<reference evidence="5 6" key="1">
    <citation type="submission" date="2016-10" db="EMBL/GenBank/DDBJ databases">
        <authorList>
            <person name="de Groot N.N."/>
        </authorList>
    </citation>
    <scope>NUCLEOTIDE SEQUENCE [LARGE SCALE GENOMIC DNA]</scope>
    <source>
        <strain evidence="5 6">VTM2R47</strain>
    </source>
</reference>
<organism evidence="5 6">
    <name type="scientific">Streptococcus gallolyticus</name>
    <dbReference type="NCBI Taxonomy" id="315405"/>
    <lineage>
        <taxon>Bacteria</taxon>
        <taxon>Bacillati</taxon>
        <taxon>Bacillota</taxon>
        <taxon>Bacilli</taxon>
        <taxon>Lactobacillales</taxon>
        <taxon>Streptococcaceae</taxon>
        <taxon>Streptococcus</taxon>
    </lineage>
</organism>
<sequence>MQQHYQDDIHLEDLAEYCHLSRSYMARFFKTHLGVTLGEYLRNIRAQRARDSLIETKESFTSIALEHGFSGLGSMNRALEDSFGQNARQIRNNTNS</sequence>
<keyword evidence="2" id="KW-0238">DNA-binding</keyword>
<dbReference type="PROSITE" id="PS01124">
    <property type="entry name" value="HTH_ARAC_FAMILY_2"/>
    <property type="match status" value="1"/>
</dbReference>
<keyword evidence="1" id="KW-0805">Transcription regulation</keyword>
<name>A0A1H9VPP5_9STRE</name>
<evidence type="ECO:0000256" key="2">
    <source>
        <dbReference type="ARBA" id="ARBA00023125"/>
    </source>
</evidence>
<keyword evidence="3" id="KW-0804">Transcription</keyword>
<dbReference type="Proteomes" id="UP000182712">
    <property type="component" value="Unassembled WGS sequence"/>
</dbReference>
<protein>
    <submittedName>
        <fullName evidence="5">Helix-turn-helix domain-containing protein</fullName>
    </submittedName>
</protein>
<dbReference type="InterPro" id="IPR018060">
    <property type="entry name" value="HTH_AraC"/>
</dbReference>
<dbReference type="PANTHER" id="PTHR46796">
    <property type="entry name" value="HTH-TYPE TRANSCRIPTIONAL ACTIVATOR RHAS-RELATED"/>
    <property type="match status" value="1"/>
</dbReference>
<accession>A0A1H9VPP5</accession>
<dbReference type="SUPFAM" id="SSF46689">
    <property type="entry name" value="Homeodomain-like"/>
    <property type="match status" value="2"/>
</dbReference>
<dbReference type="Gene3D" id="1.10.10.60">
    <property type="entry name" value="Homeodomain-like"/>
    <property type="match status" value="2"/>
</dbReference>
<evidence type="ECO:0000313" key="6">
    <source>
        <dbReference type="Proteomes" id="UP000182712"/>
    </source>
</evidence>
<dbReference type="GO" id="GO:0003700">
    <property type="term" value="F:DNA-binding transcription factor activity"/>
    <property type="evidence" value="ECO:0007669"/>
    <property type="project" value="InterPro"/>
</dbReference>
<dbReference type="PANTHER" id="PTHR46796:SF13">
    <property type="entry name" value="HTH-TYPE TRANSCRIPTIONAL ACTIVATOR RHAS"/>
    <property type="match status" value="1"/>
</dbReference>
<dbReference type="SMART" id="SM00342">
    <property type="entry name" value="HTH_ARAC"/>
    <property type="match status" value="1"/>
</dbReference>
<dbReference type="AlphaFoldDB" id="A0A1H9VPP5"/>
<gene>
    <name evidence="5" type="ORF">SAMN04487840_1284</name>
</gene>
<evidence type="ECO:0000256" key="3">
    <source>
        <dbReference type="ARBA" id="ARBA00023163"/>
    </source>
</evidence>
<evidence type="ECO:0000313" key="5">
    <source>
        <dbReference type="EMBL" id="SES23531.1"/>
    </source>
</evidence>